<sequence>MSRIPPALAYLVIYNPTLQPNPEELTDDRDEDDVAEQAHVLFYTARERAVSRDRILRQVGLAKALANFADGDQSAEFDYHSNSLNDEVLPDGVHFLERRLESYFTPWAWQWNVGATPEFGSYLVGLSIHPLKKQFATSITDYAQHVPNVPTLVLAPPHIITGSGLPSISPLLPLARLLEPLVPPPVPSPQPSPTVSAPITTSAHLNVLATSGKVVTKYITKPAAQVVDPRNWSWPALPFGKGSVRDKGRDRGKPPTSITVETGKKSTEPSNESVASFEPNSSKDHLGLPTDEALSRVSRSVSPSTIDHESLLDAQLDRITSNKTDTPVDPAFIPLPIGSDSDLVTSVDDLSEDNQSAGRGPAASDMPFESTLFTDSTMASDRVNASNIETEETTKSQLTNDEQVYPSSEPTSESLQATPIALARVGLPSEDIAPAPSTVTPTTAQVQFSTRTKIETISGSVNVWLDSSGERVGSDATQKQRVAWIAVSHALWPSLMLLTRLKIPGILIASVIAEEDNSVWENAAQQLLLAVHEVIQKRRLTAAETTLRALNTTKVVAHYPAAQLSGSSSLPQFTSESPQLFTSARALQFATSPAIREIVTQTRWGTWCAARQSTIKTRVYIEVDRKDANLVEVDHELGSACRRWEESDA</sequence>
<dbReference type="AlphaFoldDB" id="L8X7P8"/>
<proteinExistence type="predicted"/>
<protein>
    <recommendedName>
        <fullName evidence="4">CCZ1/INTU/HSP4 first Longin domain-containing protein</fullName>
    </recommendedName>
</protein>
<feature type="compositionally biased region" description="Polar residues" evidence="1">
    <location>
        <begin position="268"/>
        <end position="280"/>
    </location>
</feature>
<feature type="compositionally biased region" description="Polar residues" evidence="1">
    <location>
        <begin position="395"/>
        <end position="414"/>
    </location>
</feature>
<feature type="compositionally biased region" description="Basic and acidic residues" evidence="1">
    <location>
        <begin position="243"/>
        <end position="253"/>
    </location>
</feature>
<evidence type="ECO:0000313" key="3">
    <source>
        <dbReference type="Proteomes" id="UP000011668"/>
    </source>
</evidence>
<comment type="caution">
    <text evidence="2">The sequence shown here is derived from an EMBL/GenBank/DDBJ whole genome shotgun (WGS) entry which is preliminary data.</text>
</comment>
<dbReference type="OrthoDB" id="240546at2759"/>
<dbReference type="HOGENOM" id="CLU_422214_0_0_1"/>
<dbReference type="EMBL" id="AFRT01000285">
    <property type="protein sequence ID" value="ELU44679.1"/>
    <property type="molecule type" value="Genomic_DNA"/>
</dbReference>
<feature type="region of interest" description="Disordered" evidence="1">
    <location>
        <begin position="321"/>
        <end position="414"/>
    </location>
</feature>
<organism evidence="2 3">
    <name type="scientific">Thanatephorus cucumeris (strain AG1-IA)</name>
    <name type="common">Rice sheath blight fungus</name>
    <name type="synonym">Rhizoctonia solani</name>
    <dbReference type="NCBI Taxonomy" id="983506"/>
    <lineage>
        <taxon>Eukaryota</taxon>
        <taxon>Fungi</taxon>
        <taxon>Dikarya</taxon>
        <taxon>Basidiomycota</taxon>
        <taxon>Agaricomycotina</taxon>
        <taxon>Agaricomycetes</taxon>
        <taxon>Cantharellales</taxon>
        <taxon>Ceratobasidiaceae</taxon>
        <taxon>Rhizoctonia</taxon>
        <taxon>Rhizoctonia solani AG-1</taxon>
    </lineage>
</organism>
<keyword evidence="3" id="KW-1185">Reference proteome</keyword>
<evidence type="ECO:0000256" key="1">
    <source>
        <dbReference type="SAM" id="MobiDB-lite"/>
    </source>
</evidence>
<dbReference type="STRING" id="983506.L8X7P8"/>
<evidence type="ECO:0000313" key="2">
    <source>
        <dbReference type="EMBL" id="ELU44679.1"/>
    </source>
</evidence>
<feature type="compositionally biased region" description="Low complexity" evidence="1">
    <location>
        <begin position="339"/>
        <end position="348"/>
    </location>
</feature>
<feature type="region of interest" description="Disordered" evidence="1">
    <location>
        <begin position="237"/>
        <end position="305"/>
    </location>
</feature>
<gene>
    <name evidence="2" type="ORF">AG1IA_01310</name>
</gene>
<name>L8X7P8_THACA</name>
<evidence type="ECO:0008006" key="4">
    <source>
        <dbReference type="Google" id="ProtNLM"/>
    </source>
</evidence>
<accession>L8X7P8</accession>
<dbReference type="Proteomes" id="UP000011668">
    <property type="component" value="Unassembled WGS sequence"/>
</dbReference>
<feature type="compositionally biased region" description="Polar residues" evidence="1">
    <location>
        <begin position="371"/>
        <end position="388"/>
    </location>
</feature>
<reference evidence="2 3" key="1">
    <citation type="journal article" date="2013" name="Nat. Commun.">
        <title>The evolution and pathogenic mechanisms of the rice sheath blight pathogen.</title>
        <authorList>
            <person name="Zheng A."/>
            <person name="Lin R."/>
            <person name="Xu L."/>
            <person name="Qin P."/>
            <person name="Tang C."/>
            <person name="Ai P."/>
            <person name="Zhang D."/>
            <person name="Liu Y."/>
            <person name="Sun Z."/>
            <person name="Feng H."/>
            <person name="Wang Y."/>
            <person name="Chen Y."/>
            <person name="Liang X."/>
            <person name="Fu R."/>
            <person name="Li Q."/>
            <person name="Zhang J."/>
            <person name="Yu X."/>
            <person name="Xie Z."/>
            <person name="Ding L."/>
            <person name="Guan P."/>
            <person name="Tang J."/>
            <person name="Liang Y."/>
            <person name="Wang S."/>
            <person name="Deng Q."/>
            <person name="Li S."/>
            <person name="Zhu J."/>
            <person name="Wang L."/>
            <person name="Liu H."/>
            <person name="Li P."/>
        </authorList>
    </citation>
    <scope>NUCLEOTIDE SEQUENCE [LARGE SCALE GENOMIC DNA]</scope>
    <source>
        <strain evidence="3">AG-1 IA</strain>
    </source>
</reference>